<dbReference type="OrthoDB" id="3053346at2759"/>
<keyword evidence="3" id="KW-1185">Reference proteome</keyword>
<organism evidence="2 3">
    <name type="scientific">Gymnopus androsaceus JB14</name>
    <dbReference type="NCBI Taxonomy" id="1447944"/>
    <lineage>
        <taxon>Eukaryota</taxon>
        <taxon>Fungi</taxon>
        <taxon>Dikarya</taxon>
        <taxon>Basidiomycota</taxon>
        <taxon>Agaricomycotina</taxon>
        <taxon>Agaricomycetes</taxon>
        <taxon>Agaricomycetidae</taxon>
        <taxon>Agaricales</taxon>
        <taxon>Marasmiineae</taxon>
        <taxon>Omphalotaceae</taxon>
        <taxon>Gymnopus</taxon>
    </lineage>
</organism>
<dbReference type="AlphaFoldDB" id="A0A6A4I654"/>
<reference evidence="2" key="1">
    <citation type="journal article" date="2019" name="Environ. Microbiol.">
        <title>Fungal ecological strategies reflected in gene transcription - a case study of two litter decomposers.</title>
        <authorList>
            <person name="Barbi F."/>
            <person name="Kohler A."/>
            <person name="Barry K."/>
            <person name="Baskaran P."/>
            <person name="Daum C."/>
            <person name="Fauchery L."/>
            <person name="Ihrmark K."/>
            <person name="Kuo A."/>
            <person name="LaButti K."/>
            <person name="Lipzen A."/>
            <person name="Morin E."/>
            <person name="Grigoriev I.V."/>
            <person name="Henrissat B."/>
            <person name="Lindahl B."/>
            <person name="Martin F."/>
        </authorList>
    </citation>
    <scope>NUCLEOTIDE SEQUENCE</scope>
    <source>
        <strain evidence="2">JB14</strain>
    </source>
</reference>
<dbReference type="Proteomes" id="UP000799118">
    <property type="component" value="Unassembled WGS sequence"/>
</dbReference>
<evidence type="ECO:0000313" key="3">
    <source>
        <dbReference type="Proteomes" id="UP000799118"/>
    </source>
</evidence>
<evidence type="ECO:0000256" key="1">
    <source>
        <dbReference type="SAM" id="MobiDB-lite"/>
    </source>
</evidence>
<accession>A0A6A4I654</accession>
<name>A0A6A4I654_9AGAR</name>
<feature type="compositionally biased region" description="Basic and acidic residues" evidence="1">
    <location>
        <begin position="266"/>
        <end position="283"/>
    </location>
</feature>
<feature type="region of interest" description="Disordered" evidence="1">
    <location>
        <begin position="181"/>
        <end position="231"/>
    </location>
</feature>
<sequence>MSTTKPISLTEASRKSGPCYRFVPQVGSYISFSLDIRQMLDLLRCDIDDETEEVIQNFSVKKYVALVQDFLDLPLPECSYNRTGLRLLQQGIPDPIPELCVESHMCFPVFPETSHPLNRPPVKTDKRLPWEGCYHLSCLDATVCLPQSHLDYVDAVKMDHDDWLRTNVYCRQDIGLVRANQAKASPVEQGESSELLEPSLRSHGSGIERKQSLSYSESEVDVHVDSDSSPSLQLAAQDVKQHKYYEDGEIDWLAELDDDEPYSESLNERQCSDAQSESDRWFSEGEDEEPSVINNSQDDMISIPRMNTILEALLPFSGDTDDGSFLPVVNFSPDLSFIKTLTPWKCLSKSAEKVHRYIFPLLLLGTLR</sequence>
<dbReference type="EMBL" id="ML769413">
    <property type="protein sequence ID" value="KAE9404898.1"/>
    <property type="molecule type" value="Genomic_DNA"/>
</dbReference>
<proteinExistence type="predicted"/>
<protein>
    <submittedName>
        <fullName evidence="2">Uncharacterized protein</fullName>
    </submittedName>
</protein>
<gene>
    <name evidence="2" type="ORF">BT96DRAFT_916567</name>
</gene>
<feature type="region of interest" description="Disordered" evidence="1">
    <location>
        <begin position="261"/>
        <end position="291"/>
    </location>
</feature>
<evidence type="ECO:0000313" key="2">
    <source>
        <dbReference type="EMBL" id="KAE9404898.1"/>
    </source>
</evidence>